<dbReference type="InterPro" id="IPR036047">
    <property type="entry name" value="F-box-like_dom_sf"/>
</dbReference>
<dbReference type="InterPro" id="IPR032675">
    <property type="entry name" value="LRR_dom_sf"/>
</dbReference>
<dbReference type="HOGENOM" id="CLU_027432_0_0_1"/>
<evidence type="ECO:0000313" key="2">
    <source>
        <dbReference type="EMBL" id="KIP12734.1"/>
    </source>
</evidence>
<dbReference type="InterPro" id="IPR001810">
    <property type="entry name" value="F-box_dom"/>
</dbReference>
<feature type="domain" description="F-box" evidence="1">
    <location>
        <begin position="52"/>
        <end position="110"/>
    </location>
</feature>
<proteinExistence type="predicted"/>
<reference evidence="2 3" key="1">
    <citation type="journal article" date="2014" name="PLoS Genet.">
        <title>Analysis of the Phlebiopsis gigantea genome, transcriptome and secretome provides insight into its pioneer colonization strategies of wood.</title>
        <authorList>
            <person name="Hori C."/>
            <person name="Ishida T."/>
            <person name="Igarashi K."/>
            <person name="Samejima M."/>
            <person name="Suzuki H."/>
            <person name="Master E."/>
            <person name="Ferreira P."/>
            <person name="Ruiz-Duenas F.J."/>
            <person name="Held B."/>
            <person name="Canessa P."/>
            <person name="Larrondo L.F."/>
            <person name="Schmoll M."/>
            <person name="Druzhinina I.S."/>
            <person name="Kubicek C.P."/>
            <person name="Gaskell J.A."/>
            <person name="Kersten P."/>
            <person name="St John F."/>
            <person name="Glasner J."/>
            <person name="Sabat G."/>
            <person name="Splinter BonDurant S."/>
            <person name="Syed K."/>
            <person name="Yadav J."/>
            <person name="Mgbeahuruike A.C."/>
            <person name="Kovalchuk A."/>
            <person name="Asiegbu F.O."/>
            <person name="Lackner G."/>
            <person name="Hoffmeister D."/>
            <person name="Rencoret J."/>
            <person name="Gutierrez A."/>
            <person name="Sun H."/>
            <person name="Lindquist E."/>
            <person name="Barry K."/>
            <person name="Riley R."/>
            <person name="Grigoriev I.V."/>
            <person name="Henrissat B."/>
            <person name="Kues U."/>
            <person name="Berka R.M."/>
            <person name="Martinez A.T."/>
            <person name="Covert S.F."/>
            <person name="Blanchette R.A."/>
            <person name="Cullen D."/>
        </authorList>
    </citation>
    <scope>NUCLEOTIDE SEQUENCE [LARGE SCALE GENOMIC DNA]</scope>
    <source>
        <strain evidence="2 3">11061_1 CR5-6</strain>
    </source>
</reference>
<evidence type="ECO:0000259" key="1">
    <source>
        <dbReference type="Pfam" id="PF12937"/>
    </source>
</evidence>
<dbReference type="Gene3D" id="1.20.1280.50">
    <property type="match status" value="1"/>
</dbReference>
<dbReference type="SUPFAM" id="SSF52047">
    <property type="entry name" value="RNI-like"/>
    <property type="match status" value="1"/>
</dbReference>
<dbReference type="EMBL" id="KN840438">
    <property type="protein sequence ID" value="KIP12734.1"/>
    <property type="molecule type" value="Genomic_DNA"/>
</dbReference>
<dbReference type="Gene3D" id="3.80.10.10">
    <property type="entry name" value="Ribonuclease Inhibitor"/>
    <property type="match status" value="1"/>
</dbReference>
<accession>A0A0C3P443</accession>
<dbReference type="OrthoDB" id="3027018at2759"/>
<keyword evidence="3" id="KW-1185">Reference proteome</keyword>
<organism evidence="2 3">
    <name type="scientific">Phlebiopsis gigantea (strain 11061_1 CR5-6)</name>
    <name type="common">White-rot fungus</name>
    <name type="synonym">Peniophora gigantea</name>
    <dbReference type="NCBI Taxonomy" id="745531"/>
    <lineage>
        <taxon>Eukaryota</taxon>
        <taxon>Fungi</taxon>
        <taxon>Dikarya</taxon>
        <taxon>Basidiomycota</taxon>
        <taxon>Agaricomycotina</taxon>
        <taxon>Agaricomycetes</taxon>
        <taxon>Polyporales</taxon>
        <taxon>Phanerochaetaceae</taxon>
        <taxon>Phlebiopsis</taxon>
    </lineage>
</organism>
<gene>
    <name evidence="2" type="ORF">PHLGIDRAFT_134042</name>
</gene>
<dbReference type="AlphaFoldDB" id="A0A0C3P443"/>
<name>A0A0C3P443_PHLG1</name>
<dbReference type="Pfam" id="PF12937">
    <property type="entry name" value="F-box-like"/>
    <property type="match status" value="1"/>
</dbReference>
<dbReference type="STRING" id="745531.A0A0C3P443"/>
<evidence type="ECO:0000313" key="3">
    <source>
        <dbReference type="Proteomes" id="UP000053257"/>
    </source>
</evidence>
<sequence length="495" mass="56704">MPHRGALQTIDAQLESLAAQETQHRDGLRRIQQRRELLIAQRTMIERRRTIYSLPTEVLLHVFHFFVQWDEDDWQEGDEIDWRAMALSHVCSTWRAAVLNTSSLWACLDFSRYPAVRPMIARSKEQPVDVVHGIKPLPGYKHDIRFETVLRSTAPRWRSLLWESTELRMTDVLFVLNSGTSFPRLRGLELGIEKRTLPGVPLSPQSALHPGKSSLFPRLERICLSSISLSELPPTDLPCLRSLTLHFPSKYPSTRANLFRMSSLHTFLSRTPQLESLVFSDSTPLMDVFVRTDPKHTVDGSDPPFALPSNQIVPLTLPYLRRFEWSHAPPRDLWRLFAMINMPALKELEVYLDPGERRWYTFYASILEPMGDEPFSPRLLHPVVRLDQLEDLAVFATDVDGLCTAFRSMEFPKLKKLTLGNLVQRAIKVSKAVSGKPVVATPILPSQEAIFREPRMAELTHLTLSQFRLDRTSISTMLAYMQGLQNLTVESCRGM</sequence>
<dbReference type="SUPFAM" id="SSF81383">
    <property type="entry name" value="F-box domain"/>
    <property type="match status" value="1"/>
</dbReference>
<dbReference type="Proteomes" id="UP000053257">
    <property type="component" value="Unassembled WGS sequence"/>
</dbReference>
<protein>
    <recommendedName>
        <fullName evidence="1">F-box domain-containing protein</fullName>
    </recommendedName>
</protein>